<keyword evidence="1" id="KW-0812">Transmembrane</keyword>
<dbReference type="RefSeq" id="WP_346027136.1">
    <property type="nucleotide sequence ID" value="NZ_BAAAON010000001.1"/>
</dbReference>
<protein>
    <submittedName>
        <fullName evidence="2">Uncharacterized protein</fullName>
    </submittedName>
</protein>
<organism evidence="2 3">
    <name type="scientific">Arthrobacter parietis</name>
    <dbReference type="NCBI Taxonomy" id="271434"/>
    <lineage>
        <taxon>Bacteria</taxon>
        <taxon>Bacillati</taxon>
        <taxon>Actinomycetota</taxon>
        <taxon>Actinomycetes</taxon>
        <taxon>Micrococcales</taxon>
        <taxon>Micrococcaceae</taxon>
        <taxon>Arthrobacter</taxon>
    </lineage>
</organism>
<gene>
    <name evidence="2" type="ORF">GCM10009784_01250</name>
</gene>
<dbReference type="Proteomes" id="UP001500974">
    <property type="component" value="Unassembled WGS sequence"/>
</dbReference>
<name>A0ABN3ALM4_9MICC</name>
<accession>A0ABN3ALM4</accession>
<dbReference type="EMBL" id="BAAAON010000001">
    <property type="protein sequence ID" value="GAA2172102.1"/>
    <property type="molecule type" value="Genomic_DNA"/>
</dbReference>
<evidence type="ECO:0000313" key="3">
    <source>
        <dbReference type="Proteomes" id="UP001500974"/>
    </source>
</evidence>
<evidence type="ECO:0000256" key="1">
    <source>
        <dbReference type="SAM" id="Phobius"/>
    </source>
</evidence>
<proteinExistence type="predicted"/>
<evidence type="ECO:0000313" key="2">
    <source>
        <dbReference type="EMBL" id="GAA2172102.1"/>
    </source>
</evidence>
<keyword evidence="1" id="KW-0472">Membrane</keyword>
<feature type="transmembrane region" description="Helical" evidence="1">
    <location>
        <begin position="256"/>
        <end position="275"/>
    </location>
</feature>
<sequence>MRTAGSAFFVLFALMLGVVALPSAWLASNVVAEDGFVQLTAPLADDAKFTGTLAGALAEEATASVELPPGVANAVEPVVRDVAQGIAQLPDFDRAWQDTLRRSHGLTFGGQEQLDGDSGGPAVFTLDVAPLVGLVTAELGGQFGVDVPEPERTLVNIGGTDPFDLGERAETAADLWPALAIAAGVGAVLALVLARRRSTTLALLGLGILLTGGVLWIASGLVPGLANQVGDESAVADVFKAALAERAASSFQEWCLAALAAGILLLVAGVVGRLLSGSRR</sequence>
<reference evidence="2 3" key="1">
    <citation type="journal article" date="2019" name="Int. J. Syst. Evol. Microbiol.">
        <title>The Global Catalogue of Microorganisms (GCM) 10K type strain sequencing project: providing services to taxonomists for standard genome sequencing and annotation.</title>
        <authorList>
            <consortium name="The Broad Institute Genomics Platform"/>
            <consortium name="The Broad Institute Genome Sequencing Center for Infectious Disease"/>
            <person name="Wu L."/>
            <person name="Ma J."/>
        </authorList>
    </citation>
    <scope>NUCLEOTIDE SEQUENCE [LARGE SCALE GENOMIC DNA]</scope>
    <source>
        <strain evidence="2 3">JCM 14917</strain>
    </source>
</reference>
<keyword evidence="1" id="KW-1133">Transmembrane helix</keyword>
<feature type="transmembrane region" description="Helical" evidence="1">
    <location>
        <begin position="175"/>
        <end position="194"/>
    </location>
</feature>
<keyword evidence="3" id="KW-1185">Reference proteome</keyword>
<feature type="transmembrane region" description="Helical" evidence="1">
    <location>
        <begin position="201"/>
        <end position="222"/>
    </location>
</feature>
<comment type="caution">
    <text evidence="2">The sequence shown here is derived from an EMBL/GenBank/DDBJ whole genome shotgun (WGS) entry which is preliminary data.</text>
</comment>